<sequence>MRVLAVTLITGALLSGVLTIDASAAPPVPIAAGLPLTAEYPDAEQITIGSGSSATPAIPFSLPGALVTGSATESAGLRWLGWCYTVGACGVR</sequence>
<evidence type="ECO:0000256" key="1">
    <source>
        <dbReference type="SAM" id="SignalP"/>
    </source>
</evidence>
<name>A0A7K0DUS9_9NOCA</name>
<dbReference type="EMBL" id="WEGI01000011">
    <property type="protein sequence ID" value="MQY29506.1"/>
    <property type="molecule type" value="Genomic_DNA"/>
</dbReference>
<organism evidence="2 3">
    <name type="scientific">Nocardia aurantia</name>
    <dbReference type="NCBI Taxonomy" id="2585199"/>
    <lineage>
        <taxon>Bacteria</taxon>
        <taxon>Bacillati</taxon>
        <taxon>Actinomycetota</taxon>
        <taxon>Actinomycetes</taxon>
        <taxon>Mycobacteriales</taxon>
        <taxon>Nocardiaceae</taxon>
        <taxon>Nocardia</taxon>
    </lineage>
</organism>
<comment type="caution">
    <text evidence="2">The sequence shown here is derived from an EMBL/GenBank/DDBJ whole genome shotgun (WGS) entry which is preliminary data.</text>
</comment>
<evidence type="ECO:0000313" key="3">
    <source>
        <dbReference type="Proteomes" id="UP000431401"/>
    </source>
</evidence>
<protein>
    <submittedName>
        <fullName evidence="2">Uncharacterized protein</fullName>
    </submittedName>
</protein>
<dbReference type="OrthoDB" id="9847951at2"/>
<keyword evidence="3" id="KW-1185">Reference proteome</keyword>
<dbReference type="RefSeq" id="WP_153346415.1">
    <property type="nucleotide sequence ID" value="NZ_WEGI01000011.1"/>
</dbReference>
<dbReference type="AlphaFoldDB" id="A0A7K0DUS9"/>
<reference evidence="2 3" key="1">
    <citation type="submission" date="2019-10" db="EMBL/GenBank/DDBJ databases">
        <title>Nocardia macrotermitis sp. nov. and Nocardia aurantia sp. nov., isolated from the gut of fungus growing-termite Macrotermes natalensis.</title>
        <authorList>
            <person name="Benndorf R."/>
            <person name="Schwitalla J."/>
            <person name="Martin K."/>
            <person name="De Beer W."/>
            <person name="Kaster A.-K."/>
            <person name="Vollmers J."/>
            <person name="Poulsen M."/>
            <person name="Beemelmanns C."/>
        </authorList>
    </citation>
    <scope>NUCLEOTIDE SEQUENCE [LARGE SCALE GENOMIC DNA]</scope>
    <source>
        <strain evidence="2 3">RB56</strain>
    </source>
</reference>
<evidence type="ECO:0000313" key="2">
    <source>
        <dbReference type="EMBL" id="MQY29506.1"/>
    </source>
</evidence>
<accession>A0A7K0DUS9</accession>
<feature type="signal peptide" evidence="1">
    <location>
        <begin position="1"/>
        <end position="24"/>
    </location>
</feature>
<keyword evidence="1" id="KW-0732">Signal</keyword>
<feature type="chain" id="PRO_5029654927" evidence="1">
    <location>
        <begin position="25"/>
        <end position="92"/>
    </location>
</feature>
<proteinExistence type="predicted"/>
<gene>
    <name evidence="2" type="ORF">NRB56_50960</name>
</gene>
<dbReference type="Proteomes" id="UP000431401">
    <property type="component" value="Unassembled WGS sequence"/>
</dbReference>